<sequence length="128" mass="14506">MKGNVMITDEEKQEIIGLAVEKALLMLPEVVGNMMKQHATMSKLNSKFYADYPEFQKHKDAVVSVIEKLDAENPFINYEDLLVKAVPEIRKRITLVKMMDVVNTPSPNRDYSNTNIIDIQSTNVHGAI</sequence>
<reference evidence="1" key="1">
    <citation type="submission" date="2020-03" db="EMBL/GenBank/DDBJ databases">
        <title>The deep terrestrial virosphere.</title>
        <authorList>
            <person name="Holmfeldt K."/>
            <person name="Nilsson E."/>
            <person name="Simone D."/>
            <person name="Lopez-Fernandez M."/>
            <person name="Wu X."/>
            <person name="de Brujin I."/>
            <person name="Lundin D."/>
            <person name="Andersson A."/>
            <person name="Bertilsson S."/>
            <person name="Dopson M."/>
        </authorList>
    </citation>
    <scope>NUCLEOTIDE SEQUENCE</scope>
    <source>
        <strain evidence="1">TM448B02776</strain>
    </source>
</reference>
<organism evidence="1">
    <name type="scientific">viral metagenome</name>
    <dbReference type="NCBI Taxonomy" id="1070528"/>
    <lineage>
        <taxon>unclassified sequences</taxon>
        <taxon>metagenomes</taxon>
        <taxon>organismal metagenomes</taxon>
    </lineage>
</organism>
<gene>
    <name evidence="1" type="ORF">TM448B02776_0007</name>
</gene>
<proteinExistence type="predicted"/>
<dbReference type="EMBL" id="MT144951">
    <property type="protein sequence ID" value="QJI01789.1"/>
    <property type="molecule type" value="Genomic_DNA"/>
</dbReference>
<accession>A0A6M3XV31</accession>
<evidence type="ECO:0000313" key="1">
    <source>
        <dbReference type="EMBL" id="QJI01789.1"/>
    </source>
</evidence>
<dbReference type="AlphaFoldDB" id="A0A6M3XV31"/>
<name>A0A6M3XV31_9ZZZZ</name>
<protein>
    <submittedName>
        <fullName evidence="1">Uncharacterized protein</fullName>
    </submittedName>
</protein>